<accession>A0A239CBZ0</accession>
<evidence type="ECO:0000259" key="4">
    <source>
        <dbReference type="PROSITE" id="PS50893"/>
    </source>
</evidence>
<dbReference type="GO" id="GO:0005524">
    <property type="term" value="F:ATP binding"/>
    <property type="evidence" value="ECO:0007669"/>
    <property type="project" value="UniProtKB-KW"/>
</dbReference>
<dbReference type="InterPro" id="IPR050763">
    <property type="entry name" value="ABC_transporter_ATP-binding"/>
</dbReference>
<keyword evidence="3 5" id="KW-0067">ATP-binding</keyword>
<dbReference type="GO" id="GO:0016887">
    <property type="term" value="F:ATP hydrolysis activity"/>
    <property type="evidence" value="ECO:0007669"/>
    <property type="project" value="InterPro"/>
</dbReference>
<dbReference type="Pfam" id="PF00005">
    <property type="entry name" value="ABC_tran"/>
    <property type="match status" value="1"/>
</dbReference>
<dbReference type="PROSITE" id="PS00211">
    <property type="entry name" value="ABC_TRANSPORTER_1"/>
    <property type="match status" value="1"/>
</dbReference>
<evidence type="ECO:0000256" key="3">
    <source>
        <dbReference type="ARBA" id="ARBA00022840"/>
    </source>
</evidence>
<keyword evidence="6" id="KW-1185">Reference proteome</keyword>
<name>A0A239CBZ0_9FIRM</name>
<evidence type="ECO:0000256" key="1">
    <source>
        <dbReference type="ARBA" id="ARBA00022448"/>
    </source>
</evidence>
<dbReference type="PROSITE" id="PS50893">
    <property type="entry name" value="ABC_TRANSPORTER_2"/>
    <property type="match status" value="1"/>
</dbReference>
<dbReference type="OrthoDB" id="9804819at2"/>
<dbReference type="InterPro" id="IPR027417">
    <property type="entry name" value="P-loop_NTPase"/>
</dbReference>
<dbReference type="SMART" id="SM00382">
    <property type="entry name" value="AAA"/>
    <property type="match status" value="1"/>
</dbReference>
<dbReference type="CDD" id="cd03230">
    <property type="entry name" value="ABC_DR_subfamily_A"/>
    <property type="match status" value="1"/>
</dbReference>
<reference evidence="5 6" key="1">
    <citation type="submission" date="2017-06" db="EMBL/GenBank/DDBJ databases">
        <authorList>
            <person name="Kim H.J."/>
            <person name="Triplett B.A."/>
        </authorList>
    </citation>
    <scope>NUCLEOTIDE SEQUENCE [LARGE SCALE GENOMIC DNA]</scope>
    <source>
        <strain evidence="5 6">SCA</strain>
    </source>
</reference>
<dbReference type="PANTHER" id="PTHR42711">
    <property type="entry name" value="ABC TRANSPORTER ATP-BINDING PROTEIN"/>
    <property type="match status" value="1"/>
</dbReference>
<evidence type="ECO:0000256" key="2">
    <source>
        <dbReference type="ARBA" id="ARBA00022741"/>
    </source>
</evidence>
<keyword evidence="2" id="KW-0547">Nucleotide-binding</keyword>
<protein>
    <submittedName>
        <fullName evidence="5">ABC-2 type transport system ATP-binding protein</fullName>
    </submittedName>
</protein>
<dbReference type="Proteomes" id="UP000198304">
    <property type="component" value="Unassembled WGS sequence"/>
</dbReference>
<keyword evidence="1" id="KW-0813">Transport</keyword>
<dbReference type="EMBL" id="FZOJ01000005">
    <property type="protein sequence ID" value="SNS17178.1"/>
    <property type="molecule type" value="Genomic_DNA"/>
</dbReference>
<evidence type="ECO:0000313" key="5">
    <source>
        <dbReference type="EMBL" id="SNS17178.1"/>
    </source>
</evidence>
<feature type="domain" description="ABC transporter" evidence="4">
    <location>
        <begin position="2"/>
        <end position="232"/>
    </location>
</feature>
<dbReference type="SUPFAM" id="SSF52540">
    <property type="entry name" value="P-loop containing nucleoside triphosphate hydrolases"/>
    <property type="match status" value="1"/>
</dbReference>
<dbReference type="InterPro" id="IPR003439">
    <property type="entry name" value="ABC_transporter-like_ATP-bd"/>
</dbReference>
<dbReference type="AlphaFoldDB" id="A0A239CBZ0"/>
<proteinExistence type="predicted"/>
<dbReference type="PANTHER" id="PTHR42711:SF15">
    <property type="entry name" value="ABC-TYPE MULTIDRUG TRANSPORT SYSTEM, ATPASE COMPONENT"/>
    <property type="match status" value="1"/>
</dbReference>
<sequence length="301" mass="34689">MLKINNVSKTYLKNQKEALKNINLNITKGEFTALLGQNGAGKTTLINILAGNVKKTHGEVKIGGYDLEKQELETKKIIGIVPQEISYDPAFTVEELLKKQSGYFGLKNNNEYIDELLESLALKDKKKAYGRELSGGMKRRLLIVKALVHKPEILILDEPTAGVDIELRHTMYEFLRKLHKSGMTIILTTHYIEEAEKLCKRVIVINNGSIIADEPKDKLLKDFSKEIKVEIDFDWEVNIADFEFLSEYHPKIKDKRKVSLKIDKNDLTKILEMIMQKNMKFVDLNIEKQKLEDVYLQLIRR</sequence>
<dbReference type="Gene3D" id="3.40.50.300">
    <property type="entry name" value="P-loop containing nucleotide triphosphate hydrolases"/>
    <property type="match status" value="1"/>
</dbReference>
<gene>
    <name evidence="5" type="ORF">SAMN05446037_100599</name>
</gene>
<evidence type="ECO:0000313" key="6">
    <source>
        <dbReference type="Proteomes" id="UP000198304"/>
    </source>
</evidence>
<organism evidence="5 6">
    <name type="scientific">Anaerovirgula multivorans</name>
    <dbReference type="NCBI Taxonomy" id="312168"/>
    <lineage>
        <taxon>Bacteria</taxon>
        <taxon>Bacillati</taxon>
        <taxon>Bacillota</taxon>
        <taxon>Clostridia</taxon>
        <taxon>Peptostreptococcales</taxon>
        <taxon>Natronincolaceae</taxon>
        <taxon>Anaerovirgula</taxon>
    </lineage>
</organism>
<dbReference type="InterPro" id="IPR017871">
    <property type="entry name" value="ABC_transporter-like_CS"/>
</dbReference>
<dbReference type="InterPro" id="IPR003593">
    <property type="entry name" value="AAA+_ATPase"/>
</dbReference>
<dbReference type="RefSeq" id="WP_089282143.1">
    <property type="nucleotide sequence ID" value="NZ_FZOJ01000005.1"/>
</dbReference>